<dbReference type="Gene3D" id="1.10.10.10">
    <property type="entry name" value="Winged helix-like DNA-binding domain superfamily/Winged helix DNA-binding domain"/>
    <property type="match status" value="1"/>
</dbReference>
<dbReference type="GO" id="GO:0005829">
    <property type="term" value="C:cytosol"/>
    <property type="evidence" value="ECO:0007669"/>
    <property type="project" value="TreeGrafter"/>
</dbReference>
<dbReference type="SMART" id="SM00100">
    <property type="entry name" value="cNMP"/>
    <property type="match status" value="1"/>
</dbReference>
<dbReference type="InterPro" id="IPR000595">
    <property type="entry name" value="cNMP-bd_dom"/>
</dbReference>
<name>A0A8B4S0Q7_COMTE</name>
<sequence>MCPKAITLSLMKIKRLQGKCCDNLIHLIFNHEVNDQRDSPLCACLRGCKKPMNLQTIKASCSNCNLRELCMPMGLDDEQMERIDEIVATRRKIKRGGLLFRNGEEFTSLYAIRTGFFKTSVATEDGRDQVTGFQMAGEIIGLDGIVNDHHTCDAVALEDAEVCVMPFDKLEQLSREVTALQNHVHKVMSREIVREHGVMLLLGSMRAEERLAAFVLNLVQRLSARGFSKSELVLRMTREEIGSYLGLKLETVSRTFSKFAEEGIIEVKQRHLRILDTEALKRIVNSQQCQS</sequence>
<reference evidence="6 7" key="1">
    <citation type="submission" date="2018-06" db="EMBL/GenBank/DDBJ databases">
        <authorList>
            <consortium name="Pathogen Informatics"/>
            <person name="Doyle S."/>
        </authorList>
    </citation>
    <scope>NUCLEOTIDE SEQUENCE [LARGE SCALE GENOMIC DNA]</scope>
    <source>
        <strain evidence="6 7">NCTC10698</strain>
    </source>
</reference>
<organism evidence="6 7">
    <name type="scientific">Comamonas testosteroni</name>
    <name type="common">Pseudomonas testosteroni</name>
    <dbReference type="NCBI Taxonomy" id="285"/>
    <lineage>
        <taxon>Bacteria</taxon>
        <taxon>Pseudomonadati</taxon>
        <taxon>Pseudomonadota</taxon>
        <taxon>Betaproteobacteria</taxon>
        <taxon>Burkholderiales</taxon>
        <taxon>Comamonadaceae</taxon>
        <taxon>Comamonas</taxon>
    </lineage>
</organism>
<evidence type="ECO:0000313" key="7">
    <source>
        <dbReference type="Proteomes" id="UP000255070"/>
    </source>
</evidence>
<dbReference type="InterPro" id="IPR036388">
    <property type="entry name" value="WH-like_DNA-bd_sf"/>
</dbReference>
<dbReference type="InterPro" id="IPR050397">
    <property type="entry name" value="Env_Response_Regulators"/>
</dbReference>
<dbReference type="SMART" id="SM00419">
    <property type="entry name" value="HTH_CRP"/>
    <property type="match status" value="1"/>
</dbReference>
<dbReference type="GO" id="GO:0003677">
    <property type="term" value="F:DNA binding"/>
    <property type="evidence" value="ECO:0007669"/>
    <property type="project" value="UniProtKB-KW"/>
</dbReference>
<feature type="domain" description="HTH crp-type" evidence="5">
    <location>
        <begin position="205"/>
        <end position="278"/>
    </location>
</feature>
<evidence type="ECO:0000313" key="6">
    <source>
        <dbReference type="EMBL" id="SUY77347.1"/>
    </source>
</evidence>
<keyword evidence="1" id="KW-0805">Transcription regulation</keyword>
<evidence type="ECO:0000259" key="5">
    <source>
        <dbReference type="PROSITE" id="PS51063"/>
    </source>
</evidence>
<evidence type="ECO:0000259" key="4">
    <source>
        <dbReference type="PROSITE" id="PS50042"/>
    </source>
</evidence>
<dbReference type="PROSITE" id="PS50042">
    <property type="entry name" value="CNMP_BINDING_3"/>
    <property type="match status" value="1"/>
</dbReference>
<dbReference type="CDD" id="cd00038">
    <property type="entry name" value="CAP_ED"/>
    <property type="match status" value="1"/>
</dbReference>
<dbReference type="InterPro" id="IPR036390">
    <property type="entry name" value="WH_DNA-bd_sf"/>
</dbReference>
<dbReference type="PRINTS" id="PR00034">
    <property type="entry name" value="HTHCRP"/>
</dbReference>
<dbReference type="PANTHER" id="PTHR24567">
    <property type="entry name" value="CRP FAMILY TRANSCRIPTIONAL REGULATORY PROTEIN"/>
    <property type="match status" value="1"/>
</dbReference>
<protein>
    <submittedName>
        <fullName evidence="6">Fumarate and nitrate reduction regulatory protein</fullName>
    </submittedName>
</protein>
<dbReference type="NCBIfam" id="NF008365">
    <property type="entry name" value="PRK11161.1"/>
    <property type="match status" value="1"/>
</dbReference>
<dbReference type="FunFam" id="1.10.10.10:FF:000028">
    <property type="entry name" value="Fumarate/nitrate reduction transcriptional regulator Fnr"/>
    <property type="match status" value="1"/>
</dbReference>
<evidence type="ECO:0000256" key="2">
    <source>
        <dbReference type="ARBA" id="ARBA00023125"/>
    </source>
</evidence>
<dbReference type="PROSITE" id="PS51063">
    <property type="entry name" value="HTH_CRP_2"/>
    <property type="match status" value="1"/>
</dbReference>
<accession>A0A8B4S0Q7</accession>
<dbReference type="Pfam" id="PF00027">
    <property type="entry name" value="cNMP_binding"/>
    <property type="match status" value="1"/>
</dbReference>
<dbReference type="SUPFAM" id="SSF46785">
    <property type="entry name" value="Winged helix' DNA-binding domain"/>
    <property type="match status" value="1"/>
</dbReference>
<dbReference type="GO" id="GO:0003700">
    <property type="term" value="F:DNA-binding transcription factor activity"/>
    <property type="evidence" value="ECO:0007669"/>
    <property type="project" value="TreeGrafter"/>
</dbReference>
<comment type="caution">
    <text evidence="6">The sequence shown here is derived from an EMBL/GenBank/DDBJ whole genome shotgun (WGS) entry which is preliminary data.</text>
</comment>
<dbReference type="CDD" id="cd00092">
    <property type="entry name" value="HTH_CRP"/>
    <property type="match status" value="1"/>
</dbReference>
<proteinExistence type="predicted"/>
<dbReference type="PANTHER" id="PTHR24567:SF75">
    <property type="entry name" value="FUMARATE AND NITRATE REDUCTION REGULATORY PROTEIN"/>
    <property type="match status" value="1"/>
</dbReference>
<dbReference type="Proteomes" id="UP000255070">
    <property type="component" value="Unassembled WGS sequence"/>
</dbReference>
<evidence type="ECO:0000256" key="3">
    <source>
        <dbReference type="ARBA" id="ARBA00023163"/>
    </source>
</evidence>
<dbReference type="SUPFAM" id="SSF51206">
    <property type="entry name" value="cAMP-binding domain-like"/>
    <property type="match status" value="1"/>
</dbReference>
<gene>
    <name evidence="6" type="primary">fnr</name>
    <name evidence="6" type="ORF">NCTC10698_02246</name>
</gene>
<dbReference type="Gene3D" id="2.60.120.10">
    <property type="entry name" value="Jelly Rolls"/>
    <property type="match status" value="1"/>
</dbReference>
<dbReference type="AlphaFoldDB" id="A0A8B4S0Q7"/>
<keyword evidence="3" id="KW-0804">Transcription</keyword>
<dbReference type="InterPro" id="IPR018490">
    <property type="entry name" value="cNMP-bd_dom_sf"/>
</dbReference>
<dbReference type="InterPro" id="IPR014710">
    <property type="entry name" value="RmlC-like_jellyroll"/>
</dbReference>
<feature type="domain" description="Cyclic nucleotide-binding" evidence="4">
    <location>
        <begin position="71"/>
        <end position="148"/>
    </location>
</feature>
<keyword evidence="2" id="KW-0238">DNA-binding</keyword>
<keyword evidence="7" id="KW-1185">Reference proteome</keyword>
<dbReference type="Pfam" id="PF13545">
    <property type="entry name" value="HTH_Crp_2"/>
    <property type="match status" value="1"/>
</dbReference>
<dbReference type="InterPro" id="IPR012318">
    <property type="entry name" value="HTH_CRP"/>
</dbReference>
<dbReference type="EMBL" id="UFXL01000001">
    <property type="protein sequence ID" value="SUY77347.1"/>
    <property type="molecule type" value="Genomic_DNA"/>
</dbReference>
<evidence type="ECO:0000256" key="1">
    <source>
        <dbReference type="ARBA" id="ARBA00023015"/>
    </source>
</evidence>